<dbReference type="NCBIfam" id="NF045515">
    <property type="entry name" value="Glp_gephyrin"/>
    <property type="match status" value="1"/>
</dbReference>
<dbReference type="CDD" id="cd00887">
    <property type="entry name" value="MoeA"/>
    <property type="match status" value="1"/>
</dbReference>
<evidence type="ECO:0000256" key="3">
    <source>
        <dbReference type="ARBA" id="ARBA00010763"/>
    </source>
</evidence>
<dbReference type="SUPFAM" id="SSF53218">
    <property type="entry name" value="Molybdenum cofactor biosynthesis proteins"/>
    <property type="match status" value="1"/>
</dbReference>
<dbReference type="InterPro" id="IPR001453">
    <property type="entry name" value="MoaB/Mog_dom"/>
</dbReference>
<reference evidence="8 9" key="1">
    <citation type="submission" date="2022-10" db="EMBL/GenBank/DDBJ databases">
        <title>High-quality genome sequences of two octocoral-associated bacteria, Endozoicomonas euniceicola EF212 and Endozoicomonas gorgoniicola PS125.</title>
        <authorList>
            <person name="Chiou Y.-J."/>
            <person name="Chen Y.-H."/>
        </authorList>
    </citation>
    <scope>NUCLEOTIDE SEQUENCE [LARGE SCALE GENOMIC DNA]</scope>
    <source>
        <strain evidence="8 9">PS125</strain>
    </source>
</reference>
<evidence type="ECO:0000256" key="5">
    <source>
        <dbReference type="ARBA" id="ARBA00047317"/>
    </source>
</evidence>
<dbReference type="NCBIfam" id="NF007960">
    <property type="entry name" value="PRK10680.1"/>
    <property type="match status" value="1"/>
</dbReference>
<dbReference type="SUPFAM" id="SSF63867">
    <property type="entry name" value="MoeA C-terminal domain-like"/>
    <property type="match status" value="1"/>
</dbReference>
<keyword evidence="6" id="KW-0500">Molybdenum</keyword>
<dbReference type="InterPro" id="IPR005111">
    <property type="entry name" value="MoeA_C_domain_IV"/>
</dbReference>
<keyword evidence="4 6" id="KW-0501">Molybdenum cofactor biosynthesis</keyword>
<evidence type="ECO:0000313" key="8">
    <source>
        <dbReference type="EMBL" id="MCW7551961.1"/>
    </source>
</evidence>
<evidence type="ECO:0000256" key="1">
    <source>
        <dbReference type="ARBA" id="ARBA00002901"/>
    </source>
</evidence>
<accession>A0ABT3MRG7</accession>
<comment type="caution">
    <text evidence="8">The sequence shown here is derived from an EMBL/GenBank/DDBJ whole genome shotgun (WGS) entry which is preliminary data.</text>
</comment>
<dbReference type="InterPro" id="IPR038987">
    <property type="entry name" value="MoeA-like"/>
</dbReference>
<evidence type="ECO:0000256" key="4">
    <source>
        <dbReference type="ARBA" id="ARBA00023150"/>
    </source>
</evidence>
<name>A0ABT3MRG7_9GAMM</name>
<organism evidence="8 9">
    <name type="scientific">Endozoicomonas gorgoniicola</name>
    <dbReference type="NCBI Taxonomy" id="1234144"/>
    <lineage>
        <taxon>Bacteria</taxon>
        <taxon>Pseudomonadati</taxon>
        <taxon>Pseudomonadota</taxon>
        <taxon>Gammaproteobacteria</taxon>
        <taxon>Oceanospirillales</taxon>
        <taxon>Endozoicomonadaceae</taxon>
        <taxon>Endozoicomonas</taxon>
    </lineage>
</organism>
<dbReference type="InterPro" id="IPR005110">
    <property type="entry name" value="MoeA_linker/N"/>
</dbReference>
<dbReference type="NCBIfam" id="TIGR00177">
    <property type="entry name" value="molyb_syn"/>
    <property type="match status" value="1"/>
</dbReference>
<dbReference type="Pfam" id="PF03454">
    <property type="entry name" value="MoeA_C"/>
    <property type="match status" value="1"/>
</dbReference>
<evidence type="ECO:0000259" key="7">
    <source>
        <dbReference type="SMART" id="SM00852"/>
    </source>
</evidence>
<evidence type="ECO:0000256" key="2">
    <source>
        <dbReference type="ARBA" id="ARBA00005046"/>
    </source>
</evidence>
<keyword evidence="6" id="KW-0479">Metal-binding</keyword>
<dbReference type="Proteomes" id="UP001209854">
    <property type="component" value="Unassembled WGS sequence"/>
</dbReference>
<dbReference type="Pfam" id="PF00994">
    <property type="entry name" value="MoCF_biosynth"/>
    <property type="match status" value="1"/>
</dbReference>
<dbReference type="Gene3D" id="2.40.340.10">
    <property type="entry name" value="MoeA, C-terminal, domain IV"/>
    <property type="match status" value="1"/>
</dbReference>
<feature type="domain" description="MoaB/Mog" evidence="7">
    <location>
        <begin position="185"/>
        <end position="322"/>
    </location>
</feature>
<dbReference type="InterPro" id="IPR036425">
    <property type="entry name" value="MoaB/Mog-like_dom_sf"/>
</dbReference>
<dbReference type="SMART" id="SM00852">
    <property type="entry name" value="MoCF_biosynth"/>
    <property type="match status" value="1"/>
</dbReference>
<sequence length="413" mass="44219">MTDCCSTPGLMPLEQGLEKLRQEITPVSGVEQVALEDALDRVLAEPVISPVNVPSHNNSAMDGYALRLKDLENTDTLPLAGQSLAGHPYAGELPAGQCIRIMTGASVPDSADTVIMQEQVNVTDNGVQFLNKPEVTGNNVRLAGEDIPEGCKVFAAGHRVRAQDLGVLASLGVPEVKVFRRVKVALFSTGDELKLPGQSLRPGDIYDSNRFALKAMLKRLGIEVIDLGLIADDPEALRQAFTKADQQADVVITSGGVSVGDADFVKDILQEMGTMSFWKLAIKPGKPFAFGRLPDSWFIGLPGNPVSATITFQQLATPALLHLMGTRAAGLQTIQAVCKTPLKKRPGRREFQRGILSTGADGQMEVVTTGSQGSGVMRSMSLANCYIVLSEQQGDVAEGEQVTVQLFTHLLMN</sequence>
<dbReference type="PROSITE" id="PS01079">
    <property type="entry name" value="MOCF_BIOSYNTHESIS_2"/>
    <property type="match status" value="1"/>
</dbReference>
<dbReference type="InterPro" id="IPR008284">
    <property type="entry name" value="MoCF_biosynth_CS"/>
</dbReference>
<dbReference type="Gene3D" id="3.40.980.10">
    <property type="entry name" value="MoaB/Mog-like domain"/>
    <property type="match status" value="1"/>
</dbReference>
<comment type="similarity">
    <text evidence="3 6">Belongs to the MoeA family.</text>
</comment>
<dbReference type="InterPro" id="IPR036688">
    <property type="entry name" value="MoeA_C_domain_IV_sf"/>
</dbReference>
<protein>
    <recommendedName>
        <fullName evidence="6">Molybdopterin molybdenumtransferase</fullName>
        <ecNumber evidence="6">2.10.1.1</ecNumber>
    </recommendedName>
</protein>
<dbReference type="SUPFAM" id="SSF63882">
    <property type="entry name" value="MoeA N-terminal region -like"/>
    <property type="match status" value="1"/>
</dbReference>
<evidence type="ECO:0000256" key="6">
    <source>
        <dbReference type="RuleBase" id="RU365090"/>
    </source>
</evidence>
<dbReference type="GO" id="GO:0061599">
    <property type="term" value="F:molybdopterin molybdotransferase activity"/>
    <property type="evidence" value="ECO:0007669"/>
    <property type="project" value="UniProtKB-EC"/>
</dbReference>
<dbReference type="Gene3D" id="2.170.190.11">
    <property type="entry name" value="Molybdopterin biosynthesis moea protein, domain 3"/>
    <property type="match status" value="1"/>
</dbReference>
<comment type="cofactor">
    <cofactor evidence="6">
        <name>Mg(2+)</name>
        <dbReference type="ChEBI" id="CHEBI:18420"/>
    </cofactor>
</comment>
<gene>
    <name evidence="8" type="primary">moeA</name>
    <name evidence="8" type="ORF">NX722_04760</name>
</gene>
<keyword evidence="9" id="KW-1185">Reference proteome</keyword>
<comment type="function">
    <text evidence="1 6">Catalyzes the insertion of molybdate into adenylated molybdopterin with the concomitant release of AMP.</text>
</comment>
<dbReference type="EC" id="2.10.1.1" evidence="6"/>
<dbReference type="PANTHER" id="PTHR10192:SF5">
    <property type="entry name" value="GEPHYRIN"/>
    <property type="match status" value="1"/>
</dbReference>
<dbReference type="RefSeq" id="WP_262566951.1">
    <property type="nucleotide sequence ID" value="NZ_JAPFCC010000001.1"/>
</dbReference>
<keyword evidence="6 8" id="KW-0808">Transferase</keyword>
<proteinExistence type="inferred from homology"/>
<dbReference type="Gene3D" id="3.90.105.10">
    <property type="entry name" value="Molybdopterin biosynthesis moea protein, domain 2"/>
    <property type="match status" value="1"/>
</dbReference>
<dbReference type="Pfam" id="PF03453">
    <property type="entry name" value="MoeA_N"/>
    <property type="match status" value="1"/>
</dbReference>
<dbReference type="EMBL" id="JAPFCC010000001">
    <property type="protein sequence ID" value="MCW7551961.1"/>
    <property type="molecule type" value="Genomic_DNA"/>
</dbReference>
<evidence type="ECO:0000313" key="9">
    <source>
        <dbReference type="Proteomes" id="UP001209854"/>
    </source>
</evidence>
<comment type="pathway">
    <text evidence="2 6">Cofactor biosynthesis; molybdopterin biosynthesis.</text>
</comment>
<dbReference type="PANTHER" id="PTHR10192">
    <property type="entry name" value="MOLYBDOPTERIN BIOSYNTHESIS PROTEIN"/>
    <property type="match status" value="1"/>
</dbReference>
<comment type="catalytic activity">
    <reaction evidence="5">
        <text>adenylyl-molybdopterin + molybdate = Mo-molybdopterin + AMP + H(+)</text>
        <dbReference type="Rhea" id="RHEA:35047"/>
        <dbReference type="ChEBI" id="CHEBI:15378"/>
        <dbReference type="ChEBI" id="CHEBI:36264"/>
        <dbReference type="ChEBI" id="CHEBI:62727"/>
        <dbReference type="ChEBI" id="CHEBI:71302"/>
        <dbReference type="ChEBI" id="CHEBI:456215"/>
        <dbReference type="EC" id="2.10.1.1"/>
    </reaction>
</comment>
<keyword evidence="6" id="KW-0460">Magnesium</keyword>
<dbReference type="InterPro" id="IPR036135">
    <property type="entry name" value="MoeA_linker/N_sf"/>
</dbReference>